<dbReference type="AlphaFoldDB" id="A0A7L1DW03"/>
<feature type="chain" id="PRO_5029620200" evidence="13">
    <location>
        <begin position="18"/>
        <end position="650"/>
    </location>
</feature>
<feature type="domain" description="Cadherin" evidence="14">
    <location>
        <begin position="337"/>
        <end position="432"/>
    </location>
</feature>
<proteinExistence type="predicted"/>
<dbReference type="SUPFAM" id="SSF49313">
    <property type="entry name" value="Cadherin-like"/>
    <property type="match status" value="5"/>
</dbReference>
<keyword evidence="5" id="KW-0677">Repeat</keyword>
<keyword evidence="9 12" id="KW-0472">Membrane</keyword>
<dbReference type="PROSITE" id="PS50268">
    <property type="entry name" value="CADHERIN_2"/>
    <property type="match status" value="5"/>
</dbReference>
<dbReference type="Pfam" id="PF08266">
    <property type="entry name" value="Cadherin_2"/>
    <property type="match status" value="1"/>
</dbReference>
<dbReference type="InterPro" id="IPR013164">
    <property type="entry name" value="Cadherin_N"/>
</dbReference>
<evidence type="ECO:0000256" key="5">
    <source>
        <dbReference type="ARBA" id="ARBA00022737"/>
    </source>
</evidence>
<evidence type="ECO:0000256" key="4">
    <source>
        <dbReference type="ARBA" id="ARBA00022729"/>
    </source>
</evidence>
<feature type="domain" description="Cadherin" evidence="14">
    <location>
        <begin position="446"/>
        <end position="555"/>
    </location>
</feature>
<dbReference type="Proteomes" id="UP000565754">
    <property type="component" value="Unassembled WGS sequence"/>
</dbReference>
<feature type="signal peptide" evidence="13">
    <location>
        <begin position="1"/>
        <end position="17"/>
    </location>
</feature>
<feature type="domain" description="Cadherin" evidence="14">
    <location>
        <begin position="16"/>
        <end position="122"/>
    </location>
</feature>
<name>A0A7L1DW03_OENON</name>
<evidence type="ECO:0000313" key="15">
    <source>
        <dbReference type="EMBL" id="NXM80974.1"/>
    </source>
</evidence>
<evidence type="ECO:0000256" key="11">
    <source>
        <dbReference type="PROSITE-ProRule" id="PRU00043"/>
    </source>
</evidence>
<dbReference type="CDD" id="cd11304">
    <property type="entry name" value="Cadherin_repeat"/>
    <property type="match status" value="3"/>
</dbReference>
<sequence>RRVAALILVLCVSGMRAETARYAVPEEAERGSFVANIAKDLGLTGEELLARQARVVPEGENQYLQLNQHTGDLVVREQMDREELCGQSEPCWVRFEVLLQSPLQSFRAEVRLTDINDHAPVFPNKEIVLKMPESAMPGTRFLLESADDPDVGNNSLQHYSISSNEYFHVYTQRRNDGGRYAELVLDRALDREQQAEIAFSITAVDGGTPARSGTALIRVVVLDINDNVPVFTQTLYKVSVKENSSQDTIVVVVSASDLDAGTNGEIVYSIFRNSEDNLQTFKINPETGQIRLKKPLDYEEKKTYEIDVQATDGGGLSTHCKVEVQVKDVNDNAPEVIITSLTSTLSEAAPPNTVVALFNVRDRDSGDNGRTTCELTGEQPFRITLLAADAYALKVRALEVTVRAADGGSPPLSAQAVLRVLVRDENDNAPVLLHPPPDSSAAGELVPRWAPSGYLVAKVVAVDADAGQNAWLSYELAKATEPALFRVGLHSGEVRTARAVTERDAARQKLIVLVRDRGQPPRSATATLAVALVDDFSDAFHQLGHDPAGGQQPQVAEEEMLTTYLIASLCCVSSLFVLSVLVLTANTLCKARVRAELPPASPSCYGDGDFASSGMGVGSTGTLSPAYRYEMCLTSGSGRSEFQFLRPILP</sequence>
<dbReference type="SMART" id="SM00112">
    <property type="entry name" value="CA"/>
    <property type="match status" value="5"/>
</dbReference>
<dbReference type="InterPro" id="IPR032455">
    <property type="entry name" value="Cadherin_C"/>
</dbReference>
<dbReference type="EMBL" id="VXBF01001870">
    <property type="protein sequence ID" value="NXM80974.1"/>
    <property type="molecule type" value="Genomic_DNA"/>
</dbReference>
<keyword evidence="3 12" id="KW-0812">Transmembrane</keyword>
<dbReference type="FunFam" id="2.60.40.60:FF:000002">
    <property type="entry name" value="Protocadherin alpha 2"/>
    <property type="match status" value="1"/>
</dbReference>
<dbReference type="Pfam" id="PF16492">
    <property type="entry name" value="Cadherin_C_2"/>
    <property type="match status" value="1"/>
</dbReference>
<evidence type="ECO:0000256" key="9">
    <source>
        <dbReference type="ARBA" id="ARBA00023136"/>
    </source>
</evidence>
<organism evidence="15 16">
    <name type="scientific">Oenanthe oenanthe</name>
    <name type="common">Northern wheatear</name>
    <dbReference type="NCBI Taxonomy" id="279966"/>
    <lineage>
        <taxon>Eukaryota</taxon>
        <taxon>Metazoa</taxon>
        <taxon>Chordata</taxon>
        <taxon>Craniata</taxon>
        <taxon>Vertebrata</taxon>
        <taxon>Euteleostomi</taxon>
        <taxon>Archelosauria</taxon>
        <taxon>Archosauria</taxon>
        <taxon>Dinosauria</taxon>
        <taxon>Saurischia</taxon>
        <taxon>Theropoda</taxon>
        <taxon>Coelurosauria</taxon>
        <taxon>Aves</taxon>
        <taxon>Neognathae</taxon>
        <taxon>Neoaves</taxon>
        <taxon>Telluraves</taxon>
        <taxon>Australaves</taxon>
        <taxon>Passeriformes</taxon>
        <taxon>Muscicapidae</taxon>
        <taxon>Oenanthe</taxon>
    </lineage>
</organism>
<evidence type="ECO:0000256" key="1">
    <source>
        <dbReference type="ARBA" id="ARBA00004251"/>
    </source>
</evidence>
<dbReference type="PROSITE" id="PS00232">
    <property type="entry name" value="CADHERIN_1"/>
    <property type="match status" value="2"/>
</dbReference>
<accession>A0A7L1DW03</accession>
<dbReference type="PANTHER" id="PTHR24028:SF118">
    <property type="entry name" value="PROTOCADHERIN BETA-1"/>
    <property type="match status" value="1"/>
</dbReference>
<evidence type="ECO:0000256" key="3">
    <source>
        <dbReference type="ARBA" id="ARBA00022692"/>
    </source>
</evidence>
<evidence type="ECO:0000256" key="8">
    <source>
        <dbReference type="ARBA" id="ARBA00022989"/>
    </source>
</evidence>
<comment type="caution">
    <text evidence="15">The sequence shown here is derived from an EMBL/GenBank/DDBJ whole genome shotgun (WGS) entry which is preliminary data.</text>
</comment>
<dbReference type="InterPro" id="IPR020894">
    <property type="entry name" value="Cadherin_CS"/>
</dbReference>
<evidence type="ECO:0000256" key="12">
    <source>
        <dbReference type="SAM" id="Phobius"/>
    </source>
</evidence>
<keyword evidence="6 11" id="KW-0106">Calcium</keyword>
<keyword evidence="16" id="KW-1185">Reference proteome</keyword>
<dbReference type="PRINTS" id="PR00205">
    <property type="entry name" value="CADHERIN"/>
</dbReference>
<dbReference type="GO" id="GO:0005886">
    <property type="term" value="C:plasma membrane"/>
    <property type="evidence" value="ECO:0007669"/>
    <property type="project" value="UniProtKB-SubCell"/>
</dbReference>
<evidence type="ECO:0000259" key="14">
    <source>
        <dbReference type="PROSITE" id="PS50268"/>
    </source>
</evidence>
<dbReference type="InterPro" id="IPR015919">
    <property type="entry name" value="Cadherin-like_sf"/>
</dbReference>
<dbReference type="InterPro" id="IPR050174">
    <property type="entry name" value="Protocadherin/Cadherin-CA"/>
</dbReference>
<dbReference type="GO" id="GO:0007156">
    <property type="term" value="P:homophilic cell adhesion via plasma membrane adhesion molecules"/>
    <property type="evidence" value="ECO:0007669"/>
    <property type="project" value="InterPro"/>
</dbReference>
<evidence type="ECO:0000256" key="6">
    <source>
        <dbReference type="ARBA" id="ARBA00022837"/>
    </source>
</evidence>
<dbReference type="FunFam" id="2.60.40.60:FF:000004">
    <property type="entry name" value="Protocadherin 1 gamma 2"/>
    <property type="match status" value="1"/>
</dbReference>
<keyword evidence="10" id="KW-0325">Glycoprotein</keyword>
<keyword evidence="8 12" id="KW-1133">Transmembrane helix</keyword>
<keyword evidence="4 13" id="KW-0732">Signal</keyword>
<feature type="non-terminal residue" evidence="15">
    <location>
        <position position="650"/>
    </location>
</feature>
<dbReference type="FunFam" id="2.60.40.60:FF:000006">
    <property type="entry name" value="Protocadherin alpha 2"/>
    <property type="match status" value="1"/>
</dbReference>
<comment type="subcellular location">
    <subcellularLocation>
        <location evidence="1">Cell membrane</location>
        <topology evidence="1">Single-pass type I membrane protein</topology>
    </subcellularLocation>
</comment>
<evidence type="ECO:0000256" key="2">
    <source>
        <dbReference type="ARBA" id="ARBA00022475"/>
    </source>
</evidence>
<feature type="transmembrane region" description="Helical" evidence="12">
    <location>
        <begin position="561"/>
        <end position="584"/>
    </location>
</feature>
<evidence type="ECO:0000256" key="10">
    <source>
        <dbReference type="ARBA" id="ARBA00023180"/>
    </source>
</evidence>
<protein>
    <submittedName>
        <fullName evidence="15">PCDB1 protein</fullName>
    </submittedName>
</protein>
<feature type="non-terminal residue" evidence="15">
    <location>
        <position position="1"/>
    </location>
</feature>
<evidence type="ECO:0000256" key="13">
    <source>
        <dbReference type="SAM" id="SignalP"/>
    </source>
</evidence>
<dbReference type="Gene3D" id="2.60.40.60">
    <property type="entry name" value="Cadherins"/>
    <property type="match status" value="5"/>
</dbReference>
<evidence type="ECO:0000313" key="16">
    <source>
        <dbReference type="Proteomes" id="UP000565754"/>
    </source>
</evidence>
<gene>
    <name evidence="15" type="primary">Pcdhb1</name>
    <name evidence="15" type="ORF">OENOEN_R00837</name>
</gene>
<dbReference type="Pfam" id="PF00028">
    <property type="entry name" value="Cadherin"/>
    <property type="match status" value="3"/>
</dbReference>
<keyword evidence="2" id="KW-1003">Cell membrane</keyword>
<dbReference type="InterPro" id="IPR002126">
    <property type="entry name" value="Cadherin-like_dom"/>
</dbReference>
<dbReference type="FunFam" id="2.60.40.60:FF:000018">
    <property type="entry name" value="Protocadherin gamma c3"/>
    <property type="match status" value="1"/>
</dbReference>
<keyword evidence="7" id="KW-0130">Cell adhesion</keyword>
<evidence type="ECO:0000256" key="7">
    <source>
        <dbReference type="ARBA" id="ARBA00022889"/>
    </source>
</evidence>
<feature type="domain" description="Cadherin" evidence="14">
    <location>
        <begin position="123"/>
        <end position="231"/>
    </location>
</feature>
<reference evidence="15 16" key="1">
    <citation type="submission" date="2019-09" db="EMBL/GenBank/DDBJ databases">
        <title>Bird 10,000 Genomes (B10K) Project - Family phase.</title>
        <authorList>
            <person name="Zhang G."/>
        </authorList>
    </citation>
    <scope>NUCLEOTIDE SEQUENCE [LARGE SCALE GENOMIC DNA]</scope>
    <source>
        <strain evidence="15">B10K-DU-001-74</strain>
        <tissue evidence="15">Muscle</tissue>
    </source>
</reference>
<feature type="domain" description="Cadherin" evidence="14">
    <location>
        <begin position="232"/>
        <end position="336"/>
    </location>
</feature>
<dbReference type="GO" id="GO:0005509">
    <property type="term" value="F:calcium ion binding"/>
    <property type="evidence" value="ECO:0007669"/>
    <property type="project" value="UniProtKB-UniRule"/>
</dbReference>
<dbReference type="PANTHER" id="PTHR24028">
    <property type="entry name" value="CADHERIN-87A"/>
    <property type="match status" value="1"/>
</dbReference>